<keyword evidence="5" id="KW-0119">Carbohydrate metabolism</keyword>
<gene>
    <name evidence="6" type="ordered locus">Acel_1213</name>
</gene>
<dbReference type="CDD" id="cd00452">
    <property type="entry name" value="KDPG_aldolase"/>
    <property type="match status" value="1"/>
</dbReference>
<dbReference type="PANTHER" id="PTHR30246">
    <property type="entry name" value="2-KETO-3-DEOXY-6-PHOSPHOGLUCONATE ALDOLASE"/>
    <property type="match status" value="1"/>
</dbReference>
<dbReference type="eggNOG" id="COG0800">
    <property type="taxonomic scope" value="Bacteria"/>
</dbReference>
<dbReference type="KEGG" id="ace:Acel_1213"/>
<evidence type="ECO:0000256" key="3">
    <source>
        <dbReference type="ARBA" id="ARBA00011233"/>
    </source>
</evidence>
<dbReference type="RefSeq" id="WP_011720048.1">
    <property type="nucleotide sequence ID" value="NC_008578.1"/>
</dbReference>
<organism evidence="6 7">
    <name type="scientific">Acidothermus cellulolyticus (strain ATCC 43068 / DSM 8971 / 11B)</name>
    <dbReference type="NCBI Taxonomy" id="351607"/>
    <lineage>
        <taxon>Bacteria</taxon>
        <taxon>Bacillati</taxon>
        <taxon>Actinomycetota</taxon>
        <taxon>Actinomycetes</taxon>
        <taxon>Acidothermales</taxon>
        <taxon>Acidothermaceae</taxon>
        <taxon>Acidothermus</taxon>
    </lineage>
</organism>
<keyword evidence="4" id="KW-0456">Lyase</keyword>
<dbReference type="GO" id="GO:0016829">
    <property type="term" value="F:lyase activity"/>
    <property type="evidence" value="ECO:0007669"/>
    <property type="project" value="UniProtKB-KW"/>
</dbReference>
<reference evidence="6 7" key="1">
    <citation type="journal article" date="2009" name="Genome Res.">
        <title>Complete genome of the cellulolytic thermophile Acidothermus cellulolyticus 11B provides insights into its ecophysiological and evolutionary adaptations.</title>
        <authorList>
            <person name="Barabote R.D."/>
            <person name="Xie G."/>
            <person name="Leu D.H."/>
            <person name="Normand P."/>
            <person name="Necsulea A."/>
            <person name="Daubin V."/>
            <person name="Medigue C."/>
            <person name="Adney W.S."/>
            <person name="Xu X.C."/>
            <person name="Lapidus A."/>
            <person name="Parales R.E."/>
            <person name="Detter C."/>
            <person name="Pujic P."/>
            <person name="Bruce D."/>
            <person name="Lavire C."/>
            <person name="Challacombe J.F."/>
            <person name="Brettin T.S."/>
            <person name="Berry A.M."/>
        </authorList>
    </citation>
    <scope>NUCLEOTIDE SEQUENCE [LARGE SCALE GENOMIC DNA]</scope>
    <source>
        <strain evidence="7">ATCC 43068 / DSM 8971 / 11B</strain>
    </source>
</reference>
<dbReference type="Proteomes" id="UP000008221">
    <property type="component" value="Chromosome"/>
</dbReference>
<dbReference type="InterPro" id="IPR000887">
    <property type="entry name" value="Aldlse_KDPG_KHG"/>
</dbReference>
<name>A0LU75_ACIC1</name>
<dbReference type="OrthoDB" id="9805177at2"/>
<sequence>MTNRPTLPPQIRQTQVIAIIRGNDVRRLSAVVDALLDGGLRCVEITMTIPDALGVLRDIVAAVGDRACVGAGTVLDTDQARAALDAGARFLVAPCLVPEVMTAVPADVPVIPGAFTATEILAAWRSGAAAVKVFPAATGGPGYLRDIRGPLPDIPLIPTGGIAVGDVAAYLAAGAVAVGLGGSLLGDALAGGDLTALKGRAAEALAAARCARSG</sequence>
<dbReference type="EMBL" id="CP000481">
    <property type="protein sequence ID" value="ABK52985.1"/>
    <property type="molecule type" value="Genomic_DNA"/>
</dbReference>
<evidence type="ECO:0000256" key="5">
    <source>
        <dbReference type="ARBA" id="ARBA00023277"/>
    </source>
</evidence>
<comment type="subunit">
    <text evidence="3">Homotrimer.</text>
</comment>
<dbReference type="STRING" id="351607.Acel_1213"/>
<evidence type="ECO:0000313" key="6">
    <source>
        <dbReference type="EMBL" id="ABK52985.1"/>
    </source>
</evidence>
<dbReference type="AlphaFoldDB" id="A0LU75"/>
<comment type="similarity">
    <text evidence="2">Belongs to the KHG/KDPG aldolase family.</text>
</comment>
<comment type="pathway">
    <text evidence="1">Carbohydrate acid metabolism.</text>
</comment>
<protein>
    <submittedName>
        <fullName evidence="6">2-dehydro-3-deoxyphosphogluconate aldolase/4-hydroxy-2-oxoglutarate aldolase</fullName>
    </submittedName>
</protein>
<dbReference type="InParanoid" id="A0LU75"/>
<dbReference type="HOGENOM" id="CLU_077795_2_2_11"/>
<proteinExistence type="inferred from homology"/>
<evidence type="ECO:0000256" key="1">
    <source>
        <dbReference type="ARBA" id="ARBA00004761"/>
    </source>
</evidence>
<dbReference type="NCBIfam" id="TIGR01182">
    <property type="entry name" value="eda"/>
    <property type="match status" value="1"/>
</dbReference>
<dbReference type="Pfam" id="PF01081">
    <property type="entry name" value="Aldolase"/>
    <property type="match status" value="1"/>
</dbReference>
<evidence type="ECO:0000256" key="4">
    <source>
        <dbReference type="ARBA" id="ARBA00023239"/>
    </source>
</evidence>
<dbReference type="PANTHER" id="PTHR30246:SF1">
    <property type="entry name" value="2-DEHYDRO-3-DEOXY-6-PHOSPHOGALACTONATE ALDOLASE-RELATED"/>
    <property type="match status" value="1"/>
</dbReference>
<dbReference type="SUPFAM" id="SSF51569">
    <property type="entry name" value="Aldolase"/>
    <property type="match status" value="1"/>
</dbReference>
<dbReference type="Gene3D" id="3.20.20.70">
    <property type="entry name" value="Aldolase class I"/>
    <property type="match status" value="1"/>
</dbReference>
<accession>A0LU75</accession>
<dbReference type="InterPro" id="IPR013785">
    <property type="entry name" value="Aldolase_TIM"/>
</dbReference>
<keyword evidence="7" id="KW-1185">Reference proteome</keyword>
<evidence type="ECO:0000256" key="2">
    <source>
        <dbReference type="ARBA" id="ARBA00006906"/>
    </source>
</evidence>
<evidence type="ECO:0000313" key="7">
    <source>
        <dbReference type="Proteomes" id="UP000008221"/>
    </source>
</evidence>